<dbReference type="Pfam" id="PF00168">
    <property type="entry name" value="C2"/>
    <property type="match status" value="1"/>
</dbReference>
<feature type="domain" description="C2" evidence="3">
    <location>
        <begin position="279"/>
        <end position="389"/>
    </location>
</feature>
<evidence type="ECO:0000256" key="1">
    <source>
        <dbReference type="SAM" id="MobiDB-lite"/>
    </source>
</evidence>
<feature type="region of interest" description="Disordered" evidence="1">
    <location>
        <begin position="256"/>
        <end position="277"/>
    </location>
</feature>
<accession>A0AAW0TDT3</accession>
<keyword evidence="2" id="KW-0472">Membrane</keyword>
<proteinExistence type="predicted"/>
<organism evidence="4 5">
    <name type="scientific">Scylla paramamosain</name>
    <name type="common">Mud crab</name>
    <dbReference type="NCBI Taxonomy" id="85552"/>
    <lineage>
        <taxon>Eukaryota</taxon>
        <taxon>Metazoa</taxon>
        <taxon>Ecdysozoa</taxon>
        <taxon>Arthropoda</taxon>
        <taxon>Crustacea</taxon>
        <taxon>Multicrustacea</taxon>
        <taxon>Malacostraca</taxon>
        <taxon>Eumalacostraca</taxon>
        <taxon>Eucarida</taxon>
        <taxon>Decapoda</taxon>
        <taxon>Pleocyemata</taxon>
        <taxon>Brachyura</taxon>
        <taxon>Eubrachyura</taxon>
        <taxon>Portunoidea</taxon>
        <taxon>Portunidae</taxon>
        <taxon>Portuninae</taxon>
        <taxon>Scylla</taxon>
    </lineage>
</organism>
<dbReference type="PANTHER" id="PTHR45761">
    <property type="entry name" value="EXTENDED SYNAPTOTAGMIN-LIKE PROTEIN 2, ISOFORM C"/>
    <property type="match status" value="1"/>
</dbReference>
<name>A0AAW0TDT3_SCYPA</name>
<feature type="transmembrane region" description="Helical" evidence="2">
    <location>
        <begin position="38"/>
        <end position="58"/>
    </location>
</feature>
<dbReference type="Proteomes" id="UP001487740">
    <property type="component" value="Unassembled WGS sequence"/>
</dbReference>
<feature type="compositionally biased region" description="Polar residues" evidence="1">
    <location>
        <begin position="268"/>
        <end position="277"/>
    </location>
</feature>
<keyword evidence="5" id="KW-1185">Reference proteome</keyword>
<protein>
    <recommendedName>
        <fullName evidence="3">C2 domain-containing protein</fullName>
    </recommendedName>
</protein>
<evidence type="ECO:0000313" key="4">
    <source>
        <dbReference type="EMBL" id="KAK8385308.1"/>
    </source>
</evidence>
<keyword evidence="2" id="KW-0812">Transmembrane</keyword>
<comment type="caution">
    <text evidence="4">The sequence shown here is derived from an EMBL/GenBank/DDBJ whole genome shotgun (WGS) entry which is preliminary data.</text>
</comment>
<dbReference type="InterPro" id="IPR000008">
    <property type="entry name" value="C2_dom"/>
</dbReference>
<dbReference type="Gene3D" id="2.60.40.150">
    <property type="entry name" value="C2 domain"/>
    <property type="match status" value="1"/>
</dbReference>
<dbReference type="PANTHER" id="PTHR45761:SF1">
    <property type="entry name" value="EXTENDED SYNAPTOTAGMIN-LIKE PROTEIN 2, ISOFORM C"/>
    <property type="match status" value="1"/>
</dbReference>
<keyword evidence="2" id="KW-1133">Transmembrane helix</keyword>
<gene>
    <name evidence="4" type="ORF">O3P69_012262</name>
</gene>
<evidence type="ECO:0000256" key="2">
    <source>
        <dbReference type="SAM" id="Phobius"/>
    </source>
</evidence>
<dbReference type="InterPro" id="IPR035892">
    <property type="entry name" value="C2_domain_sf"/>
</dbReference>
<dbReference type="InterPro" id="IPR051634">
    <property type="entry name" value="Extended_Synaptotagmin"/>
</dbReference>
<feature type="region of interest" description="Disordered" evidence="1">
    <location>
        <begin position="74"/>
        <end position="98"/>
    </location>
</feature>
<dbReference type="AlphaFoldDB" id="A0AAW0TDT3"/>
<dbReference type="EMBL" id="JARAKH010000033">
    <property type="protein sequence ID" value="KAK8385308.1"/>
    <property type="molecule type" value="Genomic_DNA"/>
</dbReference>
<sequence>MEHLSQISTTGDFYQFLKVVCVWLKTFLYFDFLLFLKYFLACLVVHWVASASLGWLAAAVCCKTLYDTWGSRNKAAGTPEADKRKPAYPSGQSLESSFNGETTKWLNKIIHQLWPYIGEYVYDTLKFYMEPLWFDDISIGDTPFSLNNIKVLDTTEEIVLDMNILFCSVNENVRKKIIANLMVAPKCWSKRLVEDIPIEEFENISPAAQRVEQQSDNGEGRQRAMEVAQECDNTPEEGDTLEGAGEVGTSLYLSQDTPTPAADEVDAPTNQRHLSSSGSLGRIKLSVHHGTRNNLVVLIHCVEILRNEQGRELPDMYVQLYLLPKRNKKSKRAKKLEYDDRFEYELPLREDATLEVTIIISKKHKKRSVLGQVCLPRRLLESEIVEQWYDLCPCEDRDK</sequence>
<evidence type="ECO:0000259" key="3">
    <source>
        <dbReference type="PROSITE" id="PS50004"/>
    </source>
</evidence>
<reference evidence="4 5" key="1">
    <citation type="submission" date="2023-03" db="EMBL/GenBank/DDBJ databases">
        <title>High-quality genome of Scylla paramamosain provides insights in environmental adaptation.</title>
        <authorList>
            <person name="Zhang L."/>
        </authorList>
    </citation>
    <scope>NUCLEOTIDE SEQUENCE [LARGE SCALE GENOMIC DNA]</scope>
    <source>
        <strain evidence="4">LZ_2023a</strain>
        <tissue evidence="4">Muscle</tissue>
    </source>
</reference>
<dbReference type="SUPFAM" id="SSF49562">
    <property type="entry name" value="C2 domain (Calcium/lipid-binding domain, CaLB)"/>
    <property type="match status" value="1"/>
</dbReference>
<evidence type="ECO:0000313" key="5">
    <source>
        <dbReference type="Proteomes" id="UP001487740"/>
    </source>
</evidence>
<dbReference type="PROSITE" id="PS50004">
    <property type="entry name" value="C2"/>
    <property type="match status" value="1"/>
</dbReference>